<gene>
    <name evidence="2" type="ORF">NQ315_012680</name>
</gene>
<dbReference type="InterPro" id="IPR036574">
    <property type="entry name" value="Scorpion_toxin-like_sf"/>
</dbReference>
<accession>A0AAV8VSB0</accession>
<keyword evidence="3" id="KW-1185">Reference proteome</keyword>
<protein>
    <recommendedName>
        <fullName evidence="4">Defensin</fullName>
    </recommendedName>
</protein>
<dbReference type="Gene3D" id="3.30.30.10">
    <property type="entry name" value="Knottin, scorpion toxin-like"/>
    <property type="match status" value="1"/>
</dbReference>
<sequence>MKATLAFVLIFAVSVAVATAVPAAALGDANAECTVSNCSRFCQSIHRFGGFCIGNFCQCYDF</sequence>
<keyword evidence="1" id="KW-0732">Signal</keyword>
<evidence type="ECO:0000313" key="2">
    <source>
        <dbReference type="EMBL" id="KAJ8917188.1"/>
    </source>
</evidence>
<comment type="caution">
    <text evidence="2">The sequence shown here is derived from an EMBL/GenBank/DDBJ whole genome shotgun (WGS) entry which is preliminary data.</text>
</comment>
<evidence type="ECO:0008006" key="4">
    <source>
        <dbReference type="Google" id="ProtNLM"/>
    </source>
</evidence>
<feature type="signal peptide" evidence="1">
    <location>
        <begin position="1"/>
        <end position="20"/>
    </location>
</feature>
<feature type="chain" id="PRO_5043317057" description="Defensin" evidence="1">
    <location>
        <begin position="21"/>
        <end position="62"/>
    </location>
</feature>
<evidence type="ECO:0000256" key="1">
    <source>
        <dbReference type="SAM" id="SignalP"/>
    </source>
</evidence>
<proteinExistence type="predicted"/>
<evidence type="ECO:0000313" key="3">
    <source>
        <dbReference type="Proteomes" id="UP001159042"/>
    </source>
</evidence>
<organism evidence="2 3">
    <name type="scientific">Exocentrus adspersus</name>
    <dbReference type="NCBI Taxonomy" id="1586481"/>
    <lineage>
        <taxon>Eukaryota</taxon>
        <taxon>Metazoa</taxon>
        <taxon>Ecdysozoa</taxon>
        <taxon>Arthropoda</taxon>
        <taxon>Hexapoda</taxon>
        <taxon>Insecta</taxon>
        <taxon>Pterygota</taxon>
        <taxon>Neoptera</taxon>
        <taxon>Endopterygota</taxon>
        <taxon>Coleoptera</taxon>
        <taxon>Polyphaga</taxon>
        <taxon>Cucujiformia</taxon>
        <taxon>Chrysomeloidea</taxon>
        <taxon>Cerambycidae</taxon>
        <taxon>Lamiinae</taxon>
        <taxon>Acanthocinini</taxon>
        <taxon>Exocentrus</taxon>
    </lineage>
</organism>
<dbReference type="EMBL" id="JANEYG010000035">
    <property type="protein sequence ID" value="KAJ8917188.1"/>
    <property type="molecule type" value="Genomic_DNA"/>
</dbReference>
<name>A0AAV8VSB0_9CUCU</name>
<dbReference type="SUPFAM" id="SSF57095">
    <property type="entry name" value="Scorpion toxin-like"/>
    <property type="match status" value="1"/>
</dbReference>
<dbReference type="GO" id="GO:0051707">
    <property type="term" value="P:response to other organism"/>
    <property type="evidence" value="ECO:0007669"/>
    <property type="project" value="UniProtKB-ARBA"/>
</dbReference>
<reference evidence="2 3" key="1">
    <citation type="journal article" date="2023" name="Insect Mol. Biol.">
        <title>Genome sequencing provides insights into the evolution of gene families encoding plant cell wall-degrading enzymes in longhorned beetles.</title>
        <authorList>
            <person name="Shin N.R."/>
            <person name="Okamura Y."/>
            <person name="Kirsch R."/>
            <person name="Pauchet Y."/>
        </authorList>
    </citation>
    <scope>NUCLEOTIDE SEQUENCE [LARGE SCALE GENOMIC DNA]</scope>
    <source>
        <strain evidence="2">EAD_L_NR</strain>
    </source>
</reference>
<dbReference type="Proteomes" id="UP001159042">
    <property type="component" value="Unassembled WGS sequence"/>
</dbReference>
<dbReference type="AlphaFoldDB" id="A0AAV8VSB0"/>